<sequence length="233" mass="26936">METLERIVATCSLKVRLTLVKADLFPQLINALNPLSLSFAEAIDIHTCLISTISWSLWFSIPYGLANLEITDRDEQQAVRETVLKQVLSPLEKYICHLCVNRYSILVGEQSYFFIDLLAKLLRICPYHHPTMDFVLNKSVILTIPSCLTFFEKEKQIWSFLDDMVDSQRQWNKQREQVLQLWKTVDRMLRMEGMDDVMEATLLNDKNTSSGQSVVAYSIELNNLQGMNLPELE</sequence>
<dbReference type="Proteomes" id="UP001281761">
    <property type="component" value="Unassembled WGS sequence"/>
</dbReference>
<accession>A0ABQ9XLE6</accession>
<reference evidence="1 2" key="1">
    <citation type="journal article" date="2022" name="bioRxiv">
        <title>Genomics of Preaxostyla Flagellates Illuminates Evolutionary Transitions and the Path Towards Mitochondrial Loss.</title>
        <authorList>
            <person name="Novak L.V.F."/>
            <person name="Treitli S.C."/>
            <person name="Pyrih J."/>
            <person name="Halakuc P."/>
            <person name="Pipaliya S.V."/>
            <person name="Vacek V."/>
            <person name="Brzon O."/>
            <person name="Soukal P."/>
            <person name="Eme L."/>
            <person name="Dacks J.B."/>
            <person name="Karnkowska A."/>
            <person name="Elias M."/>
            <person name="Hampl V."/>
        </authorList>
    </citation>
    <scope>NUCLEOTIDE SEQUENCE [LARGE SCALE GENOMIC DNA]</scope>
    <source>
        <strain evidence="1">NAU3</strain>
        <tissue evidence="1">Gut</tissue>
    </source>
</reference>
<keyword evidence="2" id="KW-1185">Reference proteome</keyword>
<protein>
    <submittedName>
        <fullName evidence="1">Uncharacterized protein</fullName>
    </submittedName>
</protein>
<evidence type="ECO:0000313" key="2">
    <source>
        <dbReference type="Proteomes" id="UP001281761"/>
    </source>
</evidence>
<evidence type="ECO:0000313" key="1">
    <source>
        <dbReference type="EMBL" id="KAK2951654.1"/>
    </source>
</evidence>
<organism evidence="1 2">
    <name type="scientific">Blattamonas nauphoetae</name>
    <dbReference type="NCBI Taxonomy" id="2049346"/>
    <lineage>
        <taxon>Eukaryota</taxon>
        <taxon>Metamonada</taxon>
        <taxon>Preaxostyla</taxon>
        <taxon>Oxymonadida</taxon>
        <taxon>Blattamonas</taxon>
    </lineage>
</organism>
<dbReference type="EMBL" id="JARBJD010000115">
    <property type="protein sequence ID" value="KAK2951654.1"/>
    <property type="molecule type" value="Genomic_DNA"/>
</dbReference>
<proteinExistence type="predicted"/>
<comment type="caution">
    <text evidence="1">The sequence shown here is derived from an EMBL/GenBank/DDBJ whole genome shotgun (WGS) entry which is preliminary data.</text>
</comment>
<gene>
    <name evidence="1" type="ORF">BLNAU_13393</name>
</gene>
<name>A0ABQ9XLE6_9EUKA</name>